<name>Q75D42_EREGS</name>
<reference evidence="2 3" key="1">
    <citation type="journal article" date="2004" name="Science">
        <title>The Ashbya gossypii genome as a tool for mapping the ancient Saccharomyces cerevisiae genome.</title>
        <authorList>
            <person name="Dietrich F.S."/>
            <person name="Voegeli S."/>
            <person name="Brachat S."/>
            <person name="Lerch A."/>
            <person name="Gates K."/>
            <person name="Steiner S."/>
            <person name="Mohr C."/>
            <person name="Pohlmann R."/>
            <person name="Luedi P."/>
            <person name="Choi S."/>
            <person name="Wing R.A."/>
            <person name="Flavier A."/>
            <person name="Gaffney T.D."/>
            <person name="Philippsen P."/>
        </authorList>
    </citation>
    <scope>NUCLEOTIDE SEQUENCE [LARGE SCALE GENOMIC DNA]</scope>
    <source>
        <strain evidence="3">ATCC 10895 / CBS 109.51 / FGSC 9923 / NRRL Y-1056</strain>
    </source>
</reference>
<accession>Q75D42</accession>
<dbReference type="OrthoDB" id="4070435at2759"/>
<feature type="compositionally biased region" description="Low complexity" evidence="1">
    <location>
        <begin position="1138"/>
        <end position="1149"/>
    </location>
</feature>
<proteinExistence type="predicted"/>
<evidence type="ECO:0000313" key="2">
    <source>
        <dbReference type="EMBL" id="AAS50953.1"/>
    </source>
</evidence>
<dbReference type="eggNOG" id="ENOG502R4DC">
    <property type="taxonomic scope" value="Eukaryota"/>
</dbReference>
<dbReference type="STRING" id="284811.Q75D42"/>
<organism evidence="2 3">
    <name type="scientific">Eremothecium gossypii (strain ATCC 10895 / CBS 109.51 / FGSC 9923 / NRRL Y-1056)</name>
    <name type="common">Yeast</name>
    <name type="synonym">Ashbya gossypii</name>
    <dbReference type="NCBI Taxonomy" id="284811"/>
    <lineage>
        <taxon>Eukaryota</taxon>
        <taxon>Fungi</taxon>
        <taxon>Dikarya</taxon>
        <taxon>Ascomycota</taxon>
        <taxon>Saccharomycotina</taxon>
        <taxon>Saccharomycetes</taxon>
        <taxon>Saccharomycetales</taxon>
        <taxon>Saccharomycetaceae</taxon>
        <taxon>Eremothecium</taxon>
    </lineage>
</organism>
<dbReference type="FunCoup" id="Q75D42">
    <property type="interactions" value="156"/>
</dbReference>
<protein>
    <submittedName>
        <fullName evidence="2">ABR181Wp</fullName>
    </submittedName>
</protein>
<evidence type="ECO:0000256" key="1">
    <source>
        <dbReference type="SAM" id="MobiDB-lite"/>
    </source>
</evidence>
<dbReference type="Proteomes" id="UP000000591">
    <property type="component" value="Chromosome II"/>
</dbReference>
<dbReference type="RefSeq" id="NP_983129.1">
    <property type="nucleotide sequence ID" value="NM_208482.1"/>
</dbReference>
<reference evidence="3" key="2">
    <citation type="journal article" date="2013" name="G3 (Bethesda)">
        <title>Genomes of Ashbya fungi isolated from insects reveal four mating-type loci, numerous translocations, lack of transposons, and distinct gene duplications.</title>
        <authorList>
            <person name="Dietrich F.S."/>
            <person name="Voegeli S."/>
            <person name="Kuo S."/>
            <person name="Philippsen P."/>
        </authorList>
    </citation>
    <scope>GENOME REANNOTATION</scope>
    <source>
        <strain evidence="3">ATCC 10895 / CBS 109.51 / FGSC 9923 / NRRL Y-1056</strain>
    </source>
</reference>
<dbReference type="AlphaFoldDB" id="Q75D42"/>
<gene>
    <name evidence="2" type="ORF">AGOS_ABR181W</name>
</gene>
<dbReference type="GeneID" id="4619239"/>
<keyword evidence="3" id="KW-1185">Reference proteome</keyword>
<dbReference type="HOGENOM" id="CLU_274160_0_0_1"/>
<evidence type="ECO:0000313" key="3">
    <source>
        <dbReference type="Proteomes" id="UP000000591"/>
    </source>
</evidence>
<dbReference type="InParanoid" id="Q75D42"/>
<feature type="region of interest" description="Disordered" evidence="1">
    <location>
        <begin position="1129"/>
        <end position="1149"/>
    </location>
</feature>
<dbReference type="EMBL" id="AE016815">
    <property type="protein sequence ID" value="AAS50953.1"/>
    <property type="molecule type" value="Genomic_DNA"/>
</dbReference>
<dbReference type="OMA" id="DCKTIRH"/>
<sequence>MDEYELFNVNRAGSTASVFSTTSSVTYEFKLGNALEAAAQRCIVPMRINKTAGKLEVLDELADRSVINKTFAPRERVMPHNPDTLDDPDIEQLLLTGGAQPTYKEVPVNGEIINTTLVVLKSSISIAGSANYFRLHGQVTDCKTIRHDKPEFIDDTLLITTADNILYSVVFNDNLEPQIVHWWALAKPTKALTWKIIIHPEKDRFMLYEKETSAVKFFKLQNSCPYYVELVRNMHMLNTKILACSYLFSKSEVIVFISGLKASRIYYYLVTWPIDSVGIPEVHQFVVPDGKVLEDIIPLNNNYCLAISKKTVDLFSVHQLLTSESHGIPLILEKSFGTITHFEYDVQILSRLQQLDPGKYLPLTRAVIFSTSIYLLGLILADDRGTINFYGLTRFKGLKGFTLVPSQPQSAKAYKLQIISFGKVFEITLDLSGIAILDDRAYVESMSNILRRHTKDTSFAYAEELISFRDKTPAISGTIQEELWSCSSSVLSNISTNGHVAHFKNILYLREFLRFNSIWTIGLDAVAEEVYTRLCGDDRRYKGYLVIGSDGATITRAFVLYFSSEEDMECDEVDGILSDLAGATIYYFVTNNYLVQVTKRQLLLSSVIDERDRWNHDLPFVANGALSLGPTVVFWAGTQISYIENVELMGRSHAIATFDIGNSLRSQEALSHLDLNGLLADELFHIEKVLLDEPSAEWTIKINCLFLVYKFMASDSEPTLVRLHLESASAIISDTLLIDRHTILCSDATVITPSHNYENAPRAVNTHKIKGYYSFEPFGERGILCYSASEIFLYDLEHKQEIKLPGWKKNNSIIQVCANQRHVLVLFSDGLGVYENSYQSYTGSNIVLSSTHCAKRFIYISSINRLLIVTCKKKSVECMKLESRKQCRLETHAIFADVDEILDVKQLGQVTADASPSSPDITLAFSCRLRCSRTSYIVKVVLLIPAPGRLTLRLLTATEFPELACAGEIRTGTGNTFWVATETGLVQYSLQDMPDSPQLVLLRMFPMPLLRQFDTAATFAAALTTDGRLHLLLPDGSVCAQDPRNTARHDTLRMRTDGSVLAYTEPLAHGAGAAAAALVLYYRDSTDPTRLCPTTRLALSKTVTSIHLISDVRAYLLHSDGTVAPVDIEPSSSGPCVASPSPASPLHLASAPPPPTNNIGIWDIEYRPVL</sequence>
<dbReference type="KEGG" id="ago:AGOS_ABR181W"/>